<name>A0AAD7NXF5_9AGAR</name>
<evidence type="ECO:0000313" key="2">
    <source>
        <dbReference type="Proteomes" id="UP001215598"/>
    </source>
</evidence>
<organism evidence="1 2">
    <name type="scientific">Mycena metata</name>
    <dbReference type="NCBI Taxonomy" id="1033252"/>
    <lineage>
        <taxon>Eukaryota</taxon>
        <taxon>Fungi</taxon>
        <taxon>Dikarya</taxon>
        <taxon>Basidiomycota</taxon>
        <taxon>Agaricomycotina</taxon>
        <taxon>Agaricomycetes</taxon>
        <taxon>Agaricomycetidae</taxon>
        <taxon>Agaricales</taxon>
        <taxon>Marasmiineae</taxon>
        <taxon>Mycenaceae</taxon>
        <taxon>Mycena</taxon>
    </lineage>
</organism>
<dbReference type="AlphaFoldDB" id="A0AAD7NXF5"/>
<dbReference type="SUPFAM" id="SSF52047">
    <property type="entry name" value="RNI-like"/>
    <property type="match status" value="1"/>
</dbReference>
<sequence>MDPASAEEQAFSGYISEYSSLLAPIRRLPHDILEMIFLQQPIHMYISLSQLQPSLVVNELNTHLLASVSHHWRSTSLDCPRMWSAFEINAYGGKSTLTRLRLCIERSREATLTILLNLSTGSTLGMEPTPNMDILNELMKIPKRWGLLSIAVQSWAQMELLAPVRGHLHSLRHLQLSFGGGISVQPPAVPLFENTPRLYTLRLGSPRDLRGLSIPVHQIQRLSLYSSDVEACSHTLSMFPNIRDLDISKCGLNLAAPPVEPHLRTSITRITLAGTLAGIPQVEANMMGVFRCVTTPNLGQLHIVRCAQWDTPSVMPFLTRSAAPLKELVLAYVGIGAEELLAFLRETPKLEFLRLTRLPPDSITDSLVDTLTPSSGKLLLVRLKHIEIVGVYSVSTDRLLRILENRVTSLVFVRLTLRDRQVSTADRARFTALQALPMFLRLEFLNETREVD</sequence>
<reference evidence="1" key="1">
    <citation type="submission" date="2023-03" db="EMBL/GenBank/DDBJ databases">
        <title>Massive genome expansion in bonnet fungi (Mycena s.s.) driven by repeated elements and novel gene families across ecological guilds.</title>
        <authorList>
            <consortium name="Lawrence Berkeley National Laboratory"/>
            <person name="Harder C.B."/>
            <person name="Miyauchi S."/>
            <person name="Viragh M."/>
            <person name="Kuo A."/>
            <person name="Thoen E."/>
            <person name="Andreopoulos B."/>
            <person name="Lu D."/>
            <person name="Skrede I."/>
            <person name="Drula E."/>
            <person name="Henrissat B."/>
            <person name="Morin E."/>
            <person name="Kohler A."/>
            <person name="Barry K."/>
            <person name="LaButti K."/>
            <person name="Morin E."/>
            <person name="Salamov A."/>
            <person name="Lipzen A."/>
            <person name="Mereny Z."/>
            <person name="Hegedus B."/>
            <person name="Baldrian P."/>
            <person name="Stursova M."/>
            <person name="Weitz H."/>
            <person name="Taylor A."/>
            <person name="Grigoriev I.V."/>
            <person name="Nagy L.G."/>
            <person name="Martin F."/>
            <person name="Kauserud H."/>
        </authorList>
    </citation>
    <scope>NUCLEOTIDE SEQUENCE</scope>
    <source>
        <strain evidence="1">CBHHK182m</strain>
    </source>
</reference>
<gene>
    <name evidence="1" type="ORF">B0H16DRAFT_1838164</name>
</gene>
<comment type="caution">
    <text evidence="1">The sequence shown here is derived from an EMBL/GenBank/DDBJ whole genome shotgun (WGS) entry which is preliminary data.</text>
</comment>
<dbReference type="InterPro" id="IPR032675">
    <property type="entry name" value="LRR_dom_sf"/>
</dbReference>
<protein>
    <recommendedName>
        <fullName evidence="3">F-box domain-containing protein</fullName>
    </recommendedName>
</protein>
<evidence type="ECO:0008006" key="3">
    <source>
        <dbReference type="Google" id="ProtNLM"/>
    </source>
</evidence>
<dbReference type="Gene3D" id="3.80.10.10">
    <property type="entry name" value="Ribonuclease Inhibitor"/>
    <property type="match status" value="1"/>
</dbReference>
<proteinExistence type="predicted"/>
<accession>A0AAD7NXF5</accession>
<dbReference type="Proteomes" id="UP001215598">
    <property type="component" value="Unassembled WGS sequence"/>
</dbReference>
<keyword evidence="2" id="KW-1185">Reference proteome</keyword>
<evidence type="ECO:0000313" key="1">
    <source>
        <dbReference type="EMBL" id="KAJ7778999.1"/>
    </source>
</evidence>
<dbReference type="EMBL" id="JARKIB010000006">
    <property type="protein sequence ID" value="KAJ7778999.1"/>
    <property type="molecule type" value="Genomic_DNA"/>
</dbReference>